<gene>
    <name evidence="6" type="ORF">X797_004605</name>
</gene>
<evidence type="ECO:0000256" key="5">
    <source>
        <dbReference type="SAM" id="SignalP"/>
    </source>
</evidence>
<dbReference type="OrthoDB" id="4934609at2759"/>
<keyword evidence="4" id="KW-1015">Disulfide bond</keyword>
<dbReference type="AlphaFoldDB" id="A0A0A1UYT7"/>
<name>A0A0A1UYT7_9HYPO</name>
<evidence type="ECO:0000256" key="2">
    <source>
        <dbReference type="ARBA" id="ARBA00022729"/>
    </source>
</evidence>
<evidence type="ECO:0000256" key="4">
    <source>
        <dbReference type="ARBA" id="ARBA00023157"/>
    </source>
</evidence>
<dbReference type="Proteomes" id="UP000030151">
    <property type="component" value="Unassembled WGS sequence"/>
</dbReference>
<dbReference type="Gene3D" id="3.90.210.10">
    <property type="entry name" value="Heat-Labile Enterotoxin, subunit A"/>
    <property type="match status" value="1"/>
</dbReference>
<feature type="signal peptide" evidence="5">
    <location>
        <begin position="1"/>
        <end position="20"/>
    </location>
</feature>
<evidence type="ECO:0000313" key="6">
    <source>
        <dbReference type="EMBL" id="EXV02473.1"/>
    </source>
</evidence>
<dbReference type="eggNOG" id="ENOG502R6UY">
    <property type="taxonomic scope" value="Eukaryota"/>
</dbReference>
<keyword evidence="1" id="KW-0800">Toxin</keyword>
<organism evidence="6 7">
    <name type="scientific">Metarhizium robertsii</name>
    <dbReference type="NCBI Taxonomy" id="568076"/>
    <lineage>
        <taxon>Eukaryota</taxon>
        <taxon>Fungi</taxon>
        <taxon>Dikarya</taxon>
        <taxon>Ascomycota</taxon>
        <taxon>Pezizomycotina</taxon>
        <taxon>Sordariomycetes</taxon>
        <taxon>Hypocreomycetidae</taxon>
        <taxon>Hypocreales</taxon>
        <taxon>Clavicipitaceae</taxon>
        <taxon>Metarhizium</taxon>
    </lineage>
</organism>
<feature type="chain" id="PRO_5001992225" evidence="5">
    <location>
        <begin position="21"/>
        <end position="282"/>
    </location>
</feature>
<evidence type="ECO:0000256" key="3">
    <source>
        <dbReference type="ARBA" id="ARBA00023026"/>
    </source>
</evidence>
<reference evidence="6 7" key="1">
    <citation type="submission" date="2014-02" db="EMBL/GenBank/DDBJ databases">
        <title>The genome sequence of the entomopathogenic fungus Metarhizium robertsii ARSEF 2575.</title>
        <authorList>
            <person name="Giuliano Garisto Donzelli B."/>
            <person name="Roe B.A."/>
            <person name="Macmil S.L."/>
            <person name="Krasnoff S.B."/>
            <person name="Gibson D.M."/>
        </authorList>
    </citation>
    <scope>NUCLEOTIDE SEQUENCE [LARGE SCALE GENOMIC DNA]</scope>
    <source>
        <strain evidence="6 7">ARSEF 2575</strain>
    </source>
</reference>
<dbReference type="SUPFAM" id="SSF56399">
    <property type="entry name" value="ADP-ribosylation"/>
    <property type="match status" value="1"/>
</dbReference>
<proteinExistence type="predicted"/>
<accession>A0A0A1UYT7</accession>
<sequence length="282" mass="31552">MKNFAALLFASALAVPLAASAVAPRWSTLPEGPLPSVVYRGDDLPPEYYKNLGGIPHEFEGKTDNRSYSLWWHNVGLDGWVGKMRGKNRHFNSAYAATSSRWSSALYFAVLTREQEFGWMYQIHATPNMIYLEGSGFAPPFTDEVEYAALGGIRWDQIEAWLRVPKNVTSGDRKTFKSDGTLAKWALLENFTKDFPDLKWVKNPDYNPAYNQYHGSEGQPQLGGRPIKVKGSLQLDIPREFEGKSMEYHAIEFMNKVGGPVGWTGAFPLNFSAPADFSAAEI</sequence>
<keyword evidence="3" id="KW-0843">Virulence</keyword>
<evidence type="ECO:0000256" key="1">
    <source>
        <dbReference type="ARBA" id="ARBA00022656"/>
    </source>
</evidence>
<dbReference type="InterPro" id="IPR001144">
    <property type="entry name" value="Enterotoxin_A"/>
</dbReference>
<protein>
    <submittedName>
        <fullName evidence="6">Heat-labile enterotoxin alpha chain</fullName>
    </submittedName>
</protein>
<comment type="caution">
    <text evidence="6">The sequence shown here is derived from an EMBL/GenBank/DDBJ whole genome shotgun (WGS) entry which is preliminary data.</text>
</comment>
<dbReference type="Pfam" id="PF01375">
    <property type="entry name" value="Enterotoxin_a"/>
    <property type="match status" value="1"/>
</dbReference>
<evidence type="ECO:0000313" key="7">
    <source>
        <dbReference type="Proteomes" id="UP000030151"/>
    </source>
</evidence>
<dbReference type="GO" id="GO:0090729">
    <property type="term" value="F:toxin activity"/>
    <property type="evidence" value="ECO:0007669"/>
    <property type="project" value="UniProtKB-KW"/>
</dbReference>
<keyword evidence="2 5" id="KW-0732">Signal</keyword>
<dbReference type="HOGENOM" id="CLU_086105_0_0_1"/>
<dbReference type="EMBL" id="JELW01000005">
    <property type="protein sequence ID" value="EXV02473.1"/>
    <property type="molecule type" value="Genomic_DNA"/>
</dbReference>